<accession>A0ABD6TBM4</accession>
<name>A0ABD6TBM4_9BACI</name>
<dbReference type="Proteomes" id="UP000221918">
    <property type="component" value="Unassembled WGS sequence"/>
</dbReference>
<dbReference type="AlphaFoldDB" id="A0ABD6TBM4"/>
<sequence length="93" mass="10411">MPPKPRTCCPAYNQIRAFYVQAAAGFQQISFDVIIPFSGAAPLTYFVDSIDWFDNKHCVIITNFQSPTLGVSDSAWSCEILNLYFAGNLQRIV</sequence>
<evidence type="ECO:0000313" key="1">
    <source>
        <dbReference type="EMBL" id="PHF03652.1"/>
    </source>
</evidence>
<organism evidence="1 2">
    <name type="scientific">Bacillus pseudomycoides</name>
    <dbReference type="NCBI Taxonomy" id="64104"/>
    <lineage>
        <taxon>Bacteria</taxon>
        <taxon>Bacillati</taxon>
        <taxon>Bacillota</taxon>
        <taxon>Bacilli</taxon>
        <taxon>Bacillales</taxon>
        <taxon>Bacillaceae</taxon>
        <taxon>Bacillus</taxon>
        <taxon>Bacillus cereus group</taxon>
    </lineage>
</organism>
<evidence type="ECO:0000313" key="2">
    <source>
        <dbReference type="Proteomes" id="UP000221918"/>
    </source>
</evidence>
<reference evidence="1 2" key="1">
    <citation type="submission" date="2017-09" db="EMBL/GenBank/DDBJ databases">
        <title>Large-scale bioinformatics analysis of Bacillus genomes uncovers conserved roles of natural products in bacterial physiology.</title>
        <authorList>
            <consortium name="Agbiome Team Llc"/>
            <person name="Bleich R.M."/>
            <person name="Grubbs K.J."/>
            <person name="Santa Maria K.C."/>
            <person name="Allen S.E."/>
            <person name="Farag S."/>
            <person name="Shank E.A."/>
            <person name="Bowers A."/>
        </authorList>
    </citation>
    <scope>NUCLEOTIDE SEQUENCE [LARGE SCALE GENOMIC DNA]</scope>
    <source>
        <strain evidence="1 2">AFS037265</strain>
    </source>
</reference>
<protein>
    <submittedName>
        <fullName evidence="1">Uncharacterized protein</fullName>
    </submittedName>
</protein>
<dbReference type="EMBL" id="NUTL01000022">
    <property type="protein sequence ID" value="PHF03652.1"/>
    <property type="molecule type" value="Genomic_DNA"/>
</dbReference>
<comment type="caution">
    <text evidence="1">The sequence shown here is derived from an EMBL/GenBank/DDBJ whole genome shotgun (WGS) entry which is preliminary data.</text>
</comment>
<proteinExistence type="predicted"/>
<dbReference type="RefSeq" id="WP_098217572.1">
    <property type="nucleotide sequence ID" value="NZ_JARMDI010000040.1"/>
</dbReference>
<gene>
    <name evidence="1" type="ORF">COF81_04390</name>
</gene>